<evidence type="ECO:0000259" key="1">
    <source>
        <dbReference type="Pfam" id="PF08044"/>
    </source>
</evidence>
<proteinExistence type="predicted"/>
<accession>A0ABX0SQI3</accession>
<dbReference type="Proteomes" id="UP000754495">
    <property type="component" value="Unassembled WGS sequence"/>
</dbReference>
<feature type="domain" description="DUF1707" evidence="1">
    <location>
        <begin position="15"/>
        <end position="67"/>
    </location>
</feature>
<gene>
    <name evidence="2" type="ORF">FHX46_000225</name>
</gene>
<keyword evidence="3" id="KW-1185">Reference proteome</keyword>
<comment type="caution">
    <text evidence="2">The sequence shown here is derived from an EMBL/GenBank/DDBJ whole genome shotgun (WGS) entry which is preliminary data.</text>
</comment>
<dbReference type="Pfam" id="PF08044">
    <property type="entry name" value="DUF1707"/>
    <property type="match status" value="1"/>
</dbReference>
<organism evidence="2 3">
    <name type="scientific">Amycolatopsis viridis</name>
    <dbReference type="NCBI Taxonomy" id="185678"/>
    <lineage>
        <taxon>Bacteria</taxon>
        <taxon>Bacillati</taxon>
        <taxon>Actinomycetota</taxon>
        <taxon>Actinomycetes</taxon>
        <taxon>Pseudonocardiales</taxon>
        <taxon>Pseudonocardiaceae</taxon>
        <taxon>Amycolatopsis</taxon>
    </lineage>
</organism>
<evidence type="ECO:0000313" key="2">
    <source>
        <dbReference type="EMBL" id="NIH77695.1"/>
    </source>
</evidence>
<name>A0ABX0SQI3_9PSEU</name>
<dbReference type="RefSeq" id="WP_167109817.1">
    <property type="nucleotide sequence ID" value="NZ_JAANOU010000001.1"/>
</dbReference>
<reference evidence="2 3" key="1">
    <citation type="submission" date="2020-03" db="EMBL/GenBank/DDBJ databases">
        <title>Sequencing the genomes of 1000 actinobacteria strains.</title>
        <authorList>
            <person name="Klenk H.-P."/>
        </authorList>
    </citation>
    <scope>NUCLEOTIDE SEQUENCE [LARGE SCALE GENOMIC DNA]</scope>
    <source>
        <strain evidence="2 3">DSM 45668</strain>
    </source>
</reference>
<dbReference type="PANTHER" id="PTHR40763">
    <property type="entry name" value="MEMBRANE PROTEIN-RELATED"/>
    <property type="match status" value="1"/>
</dbReference>
<evidence type="ECO:0000313" key="3">
    <source>
        <dbReference type="Proteomes" id="UP000754495"/>
    </source>
</evidence>
<sequence length="207" mass="22492">MGEETGTTPLNPRDLRVSDGEREHVVEVLQKAIGRGMIDLDEFTERTDTALKARTRGELNTVLADLPGLVHPEAYAGAPASAEAPLPGRRLELSAKYSALVRNGHWLVPGEVVVHNRYGSTKLDFTEAQVTSPVVRIELDSKWGSVEVVIPEHAAVDLNAITDIKYGSLQDKTGSDGRPGNPRLVFAGRLHGGSLVIRHPRRGIFAH</sequence>
<dbReference type="InterPro" id="IPR012551">
    <property type="entry name" value="DUF1707_SHOCT-like"/>
</dbReference>
<protein>
    <recommendedName>
        <fullName evidence="1">DUF1707 domain-containing protein</fullName>
    </recommendedName>
</protein>
<dbReference type="PANTHER" id="PTHR40763:SF5">
    <property type="entry name" value="MEMBRANE PROTEIN"/>
    <property type="match status" value="1"/>
</dbReference>
<dbReference type="EMBL" id="JAANOU010000001">
    <property type="protein sequence ID" value="NIH77695.1"/>
    <property type="molecule type" value="Genomic_DNA"/>
</dbReference>